<dbReference type="AlphaFoldDB" id="A0A9P9DT75"/>
<organism evidence="3 4">
    <name type="scientific">Dendryphion nanum</name>
    <dbReference type="NCBI Taxonomy" id="256645"/>
    <lineage>
        <taxon>Eukaryota</taxon>
        <taxon>Fungi</taxon>
        <taxon>Dikarya</taxon>
        <taxon>Ascomycota</taxon>
        <taxon>Pezizomycotina</taxon>
        <taxon>Dothideomycetes</taxon>
        <taxon>Pleosporomycetidae</taxon>
        <taxon>Pleosporales</taxon>
        <taxon>Torulaceae</taxon>
        <taxon>Dendryphion</taxon>
    </lineage>
</organism>
<protein>
    <submittedName>
        <fullName evidence="3">Heterokaryon incompatibility protein-domain-containing protein</fullName>
    </submittedName>
</protein>
<feature type="region of interest" description="Disordered" evidence="1">
    <location>
        <begin position="16"/>
        <end position="63"/>
    </location>
</feature>
<dbReference type="Pfam" id="PF06985">
    <property type="entry name" value="HET"/>
    <property type="match status" value="1"/>
</dbReference>
<name>A0A9P9DT75_9PLEO</name>
<dbReference type="EMBL" id="JAGMWT010000007">
    <property type="protein sequence ID" value="KAH7125559.1"/>
    <property type="molecule type" value="Genomic_DNA"/>
</dbReference>
<gene>
    <name evidence="3" type="ORF">B0J11DRAFT_606010</name>
</gene>
<keyword evidence="4" id="KW-1185">Reference proteome</keyword>
<accession>A0A9P9DT75</accession>
<dbReference type="OrthoDB" id="3789824at2759"/>
<evidence type="ECO:0000256" key="1">
    <source>
        <dbReference type="SAM" id="MobiDB-lite"/>
    </source>
</evidence>
<dbReference type="PANTHER" id="PTHR33112:SF16">
    <property type="entry name" value="HETEROKARYON INCOMPATIBILITY DOMAIN-CONTAINING PROTEIN"/>
    <property type="match status" value="1"/>
</dbReference>
<sequence>MPFNIKNIFKKKIAVQTPSPPILKQRPLNEEFSQLPHSQPQQDTSKSSKSGKSAKSSSSGPNAYSNVQWEGGVSWKCYGCRNLERTIFSKQNHVSSQQPVIFHNDFEELTACASGEQGCRPCRVFRRALLLRQPSIVEEQRLIKAEGKKPITASLCKKPDLMINISLDGSEEYSESAYVACTKLQNMEYQKLEYDSGKITHLIVKKWLATCEQHHRCHDLAWSRDNPSRLLHILDESTIQLEDSRNKPFLRYVALSYCWGESIASPEEKAIIVAAKTVRSNIEQRMRPFSTSTLPATIRDAIAFSKRVGIDYVWTDSLCIVQDDKADWNAEAPKMHIVYSNAMFTLCASANNKATDAIFRGREAWRTKAVSCELAKYRIVNVDEDMNVAVRQSPLAKRGWTLQEDLLSPRKLYWFNQVLYWSCNGGHFIEGIDDPGRRPTPLKSVDKKKPDASMGFLTACRMGSAEDRKQEWLTVVESYSRRILSFADDKFNAIASVAIQYHTLQLRDRIIGPDRYLAGLWYHNFAEELVWTVGTAADQRKAEWSGLQKITPSWSWTSLPGASPLAMQKRTKAEQFELSVHGLPAGRMSRNEADQAVKDGQRKFAIRVSGLFRLFMAEGSQGLMWERVASTKNSADLYDATDFLGSDIHFADSSSGLVVAVEARRPKCVGQLDYVQDAQRLNDGILERIYCLEVCEDAMLLLEEVNSGVKRYRRIGVCFEYWKGFFAEAERTEIYLQ</sequence>
<dbReference type="PANTHER" id="PTHR33112">
    <property type="entry name" value="DOMAIN PROTEIN, PUTATIVE-RELATED"/>
    <property type="match status" value="1"/>
</dbReference>
<feature type="domain" description="Heterokaryon incompatibility" evidence="2">
    <location>
        <begin position="252"/>
        <end position="404"/>
    </location>
</feature>
<proteinExistence type="predicted"/>
<evidence type="ECO:0000313" key="4">
    <source>
        <dbReference type="Proteomes" id="UP000700596"/>
    </source>
</evidence>
<feature type="compositionally biased region" description="Low complexity" evidence="1">
    <location>
        <begin position="45"/>
        <end position="60"/>
    </location>
</feature>
<dbReference type="InterPro" id="IPR010730">
    <property type="entry name" value="HET"/>
</dbReference>
<comment type="caution">
    <text evidence="3">The sequence shown here is derived from an EMBL/GenBank/DDBJ whole genome shotgun (WGS) entry which is preliminary data.</text>
</comment>
<feature type="compositionally biased region" description="Polar residues" evidence="1">
    <location>
        <begin position="31"/>
        <end position="44"/>
    </location>
</feature>
<evidence type="ECO:0000259" key="2">
    <source>
        <dbReference type="Pfam" id="PF06985"/>
    </source>
</evidence>
<dbReference type="Proteomes" id="UP000700596">
    <property type="component" value="Unassembled WGS sequence"/>
</dbReference>
<reference evidence="3" key="1">
    <citation type="journal article" date="2021" name="Nat. Commun.">
        <title>Genetic determinants of endophytism in the Arabidopsis root mycobiome.</title>
        <authorList>
            <person name="Mesny F."/>
            <person name="Miyauchi S."/>
            <person name="Thiergart T."/>
            <person name="Pickel B."/>
            <person name="Atanasova L."/>
            <person name="Karlsson M."/>
            <person name="Huettel B."/>
            <person name="Barry K.W."/>
            <person name="Haridas S."/>
            <person name="Chen C."/>
            <person name="Bauer D."/>
            <person name="Andreopoulos W."/>
            <person name="Pangilinan J."/>
            <person name="LaButti K."/>
            <person name="Riley R."/>
            <person name="Lipzen A."/>
            <person name="Clum A."/>
            <person name="Drula E."/>
            <person name="Henrissat B."/>
            <person name="Kohler A."/>
            <person name="Grigoriev I.V."/>
            <person name="Martin F.M."/>
            <person name="Hacquard S."/>
        </authorList>
    </citation>
    <scope>NUCLEOTIDE SEQUENCE</scope>
    <source>
        <strain evidence="3">MPI-CAGE-CH-0243</strain>
    </source>
</reference>
<evidence type="ECO:0000313" key="3">
    <source>
        <dbReference type="EMBL" id="KAH7125559.1"/>
    </source>
</evidence>